<sequence length="74" mass="8440">MRFLNQIRIHDIVTMKAVMIAYRFPKRYVVFARDNSKPGTKGIGNTEIIISAEISTNHILNLTHACHARAFAKK</sequence>
<feature type="non-terminal residue" evidence="1">
    <location>
        <position position="74"/>
    </location>
</feature>
<dbReference type="AlphaFoldDB" id="A0A3B0UYF4"/>
<proteinExistence type="predicted"/>
<organism evidence="1">
    <name type="scientific">hydrothermal vent metagenome</name>
    <dbReference type="NCBI Taxonomy" id="652676"/>
    <lineage>
        <taxon>unclassified sequences</taxon>
        <taxon>metagenomes</taxon>
        <taxon>ecological metagenomes</taxon>
    </lineage>
</organism>
<dbReference type="EMBL" id="UOEV01000085">
    <property type="protein sequence ID" value="VAW33163.1"/>
    <property type="molecule type" value="Genomic_DNA"/>
</dbReference>
<accession>A0A3B0UYF4</accession>
<reference evidence="1" key="1">
    <citation type="submission" date="2018-06" db="EMBL/GenBank/DDBJ databases">
        <authorList>
            <person name="Zhirakovskaya E."/>
        </authorList>
    </citation>
    <scope>NUCLEOTIDE SEQUENCE</scope>
</reference>
<protein>
    <submittedName>
        <fullName evidence="1">Uncharacterized protein</fullName>
    </submittedName>
</protein>
<evidence type="ECO:0000313" key="1">
    <source>
        <dbReference type="EMBL" id="VAW33163.1"/>
    </source>
</evidence>
<name>A0A3B0UYF4_9ZZZZ</name>
<gene>
    <name evidence="1" type="ORF">MNBD_CPR01-259</name>
</gene>